<dbReference type="Proteomes" id="UP000202259">
    <property type="component" value="Chromosome"/>
</dbReference>
<sequence length="168" mass="19040">MTSLQVSEKNEKSLTEIIVVIVLVALLMASFIFYFFKQQGQITRAGFESIAQVFSARVTGIRAQWFMDSQPNVVNLKSNQVQPDGGRVLKVQVNKSGWVDTNNEALSCQIIWQYVMEAPLLYMKEPVGAVLVEHESQVEPYCQYSLSSGEYFTYHRNNGKVSEVKLAY</sequence>
<keyword evidence="1" id="KW-0472">Membrane</keyword>
<keyword evidence="1" id="KW-1133">Transmembrane helix</keyword>
<protein>
    <recommendedName>
        <fullName evidence="4">MSHA biogenesis protein MshF</fullName>
    </recommendedName>
</protein>
<gene>
    <name evidence="2" type="ORF">B5D82_00100</name>
</gene>
<dbReference type="OrthoDB" id="6227360at2"/>
<keyword evidence="3" id="KW-1185">Reference proteome</keyword>
<evidence type="ECO:0000256" key="1">
    <source>
        <dbReference type="SAM" id="Phobius"/>
    </source>
</evidence>
<organism evidence="2 3">
    <name type="scientific">Cognaticolwellia beringensis</name>
    <dbReference type="NCBI Taxonomy" id="1967665"/>
    <lineage>
        <taxon>Bacteria</taxon>
        <taxon>Pseudomonadati</taxon>
        <taxon>Pseudomonadota</taxon>
        <taxon>Gammaproteobacteria</taxon>
        <taxon>Alteromonadales</taxon>
        <taxon>Colwelliaceae</taxon>
        <taxon>Cognaticolwellia</taxon>
    </lineage>
</organism>
<keyword evidence="1" id="KW-0812">Transmembrane</keyword>
<proteinExistence type="predicted"/>
<dbReference type="KEGG" id="cber:B5D82_00100"/>
<dbReference type="AlphaFoldDB" id="A0A222G3J9"/>
<name>A0A222G3J9_9GAMM</name>
<evidence type="ECO:0008006" key="4">
    <source>
        <dbReference type="Google" id="ProtNLM"/>
    </source>
</evidence>
<evidence type="ECO:0000313" key="3">
    <source>
        <dbReference type="Proteomes" id="UP000202259"/>
    </source>
</evidence>
<dbReference type="RefSeq" id="WP_081148195.1">
    <property type="nucleotide sequence ID" value="NZ_CP020465.1"/>
</dbReference>
<dbReference type="EMBL" id="CP020465">
    <property type="protein sequence ID" value="ASP46312.1"/>
    <property type="molecule type" value="Genomic_DNA"/>
</dbReference>
<accession>A0A222G3J9</accession>
<evidence type="ECO:0000313" key="2">
    <source>
        <dbReference type="EMBL" id="ASP46312.1"/>
    </source>
</evidence>
<reference evidence="2 3" key="1">
    <citation type="submission" date="2017-08" db="EMBL/GenBank/DDBJ databases">
        <title>Complete genome of Colwellia sp. NB097-1, a psychrophile bacterium ioslated from Bering Sea.</title>
        <authorList>
            <person name="Chen X."/>
        </authorList>
    </citation>
    <scope>NUCLEOTIDE SEQUENCE [LARGE SCALE GENOMIC DNA]</scope>
    <source>
        <strain evidence="2 3">NB097-1</strain>
    </source>
</reference>
<feature type="transmembrane region" description="Helical" evidence="1">
    <location>
        <begin position="17"/>
        <end position="36"/>
    </location>
</feature>